<dbReference type="GO" id="GO:0046872">
    <property type="term" value="F:metal ion binding"/>
    <property type="evidence" value="ECO:0007669"/>
    <property type="project" value="UniProtKB-KW"/>
</dbReference>
<sequence length="225" mass="24049">MKTSALFTLASSSGVFAHYSFGKTISNGVTSTEWEFVRMTTNHWSSAPVENVSDPQIRCYEAATRDSAKVLTVAAGSKFGFKSNNSMGHPGPILFYMAKVPAGQDVTTWDGSGAVWFKISQSGSIGTDYPQFETNMSEFFTTIPAALPSGQYLIRGEHIGLHIAGKPQFYLACAQVSVTGGGSGRPTNLVSFPGAYSMSDPGLSLNIYSAKGPYTYPGPPLWTGR</sequence>
<dbReference type="CDD" id="cd21175">
    <property type="entry name" value="LPMO_AA9"/>
    <property type="match status" value="1"/>
</dbReference>
<evidence type="ECO:0000256" key="4">
    <source>
        <dbReference type="ARBA" id="ARBA00022723"/>
    </source>
</evidence>
<evidence type="ECO:0000256" key="9">
    <source>
        <dbReference type="ARBA" id="ARBA00023033"/>
    </source>
</evidence>
<dbReference type="PANTHER" id="PTHR33353:SF10">
    <property type="entry name" value="ENDO-BETA-1,4-GLUCANASE D"/>
    <property type="match status" value="1"/>
</dbReference>
<comment type="catalytic activity">
    <reaction evidence="14">
        <text>[(1-&gt;4)-beta-D-glucosyl]n+m + reduced acceptor + O2 = 4-dehydro-beta-D-glucosyl-[(1-&gt;4)-beta-D-glucosyl]n-1 + [(1-&gt;4)-beta-D-glucosyl]m + acceptor + H2O.</text>
        <dbReference type="EC" id="1.14.99.56"/>
    </reaction>
</comment>
<evidence type="ECO:0000256" key="8">
    <source>
        <dbReference type="ARBA" id="ARBA00023008"/>
    </source>
</evidence>
<evidence type="ECO:0000256" key="2">
    <source>
        <dbReference type="ARBA" id="ARBA00004613"/>
    </source>
</evidence>
<comment type="cofactor">
    <cofactor evidence="1">
        <name>Cu(2+)</name>
        <dbReference type="ChEBI" id="CHEBI:29036"/>
    </cofactor>
</comment>
<keyword evidence="5" id="KW-0732">Signal</keyword>
<evidence type="ECO:0000256" key="5">
    <source>
        <dbReference type="ARBA" id="ARBA00022729"/>
    </source>
</evidence>
<dbReference type="GO" id="GO:0005576">
    <property type="term" value="C:extracellular region"/>
    <property type="evidence" value="ECO:0007669"/>
    <property type="project" value="UniProtKB-SubCell"/>
</dbReference>
<keyword evidence="3" id="KW-0964">Secreted</keyword>
<dbReference type="GO" id="GO:0030245">
    <property type="term" value="P:cellulose catabolic process"/>
    <property type="evidence" value="ECO:0007669"/>
    <property type="project" value="UniProtKB-KW"/>
</dbReference>
<comment type="similarity">
    <text evidence="13">Belongs to the polysaccharide monooxygenase AA9 family.</text>
</comment>
<gene>
    <name evidence="17" type="ORF">M501DRAFT_988242</name>
</gene>
<evidence type="ECO:0000256" key="14">
    <source>
        <dbReference type="ARBA" id="ARBA00045077"/>
    </source>
</evidence>
<evidence type="ECO:0000256" key="12">
    <source>
        <dbReference type="ARBA" id="ARBA00023326"/>
    </source>
</evidence>
<dbReference type="EC" id="1.14.99.56" evidence="15"/>
<keyword evidence="7" id="KW-0560">Oxidoreductase</keyword>
<proteinExistence type="inferred from homology"/>
<comment type="subcellular location">
    <subcellularLocation>
        <location evidence="2">Secreted</location>
    </subcellularLocation>
</comment>
<evidence type="ECO:0000256" key="15">
    <source>
        <dbReference type="ARBA" id="ARBA00047174"/>
    </source>
</evidence>
<keyword evidence="9 17" id="KW-0503">Monooxygenase</keyword>
<keyword evidence="8" id="KW-0186">Copper</keyword>
<evidence type="ECO:0000256" key="13">
    <source>
        <dbReference type="ARBA" id="ARBA00044502"/>
    </source>
</evidence>
<reference evidence="17" key="1">
    <citation type="journal article" date="2020" name="Stud. Mycol.">
        <title>101 Dothideomycetes genomes: a test case for predicting lifestyles and emergence of pathogens.</title>
        <authorList>
            <person name="Haridas S."/>
            <person name="Albert R."/>
            <person name="Binder M."/>
            <person name="Bloem J."/>
            <person name="Labutti K."/>
            <person name="Salamov A."/>
            <person name="Andreopoulos B."/>
            <person name="Baker S."/>
            <person name="Barry K."/>
            <person name="Bills G."/>
            <person name="Bluhm B."/>
            <person name="Cannon C."/>
            <person name="Castanera R."/>
            <person name="Culley D."/>
            <person name="Daum C."/>
            <person name="Ezra D."/>
            <person name="Gonzalez J."/>
            <person name="Henrissat B."/>
            <person name="Kuo A."/>
            <person name="Liang C."/>
            <person name="Lipzen A."/>
            <person name="Lutzoni F."/>
            <person name="Magnuson J."/>
            <person name="Mondo S."/>
            <person name="Nolan M."/>
            <person name="Ohm R."/>
            <person name="Pangilinan J."/>
            <person name="Park H.-J."/>
            <person name="Ramirez L."/>
            <person name="Alfaro M."/>
            <person name="Sun H."/>
            <person name="Tritt A."/>
            <person name="Yoshinaga Y."/>
            <person name="Zwiers L.-H."/>
            <person name="Turgeon B."/>
            <person name="Goodwin S."/>
            <person name="Spatafora J."/>
            <person name="Crous P."/>
            <person name="Grigoriev I."/>
        </authorList>
    </citation>
    <scope>NUCLEOTIDE SEQUENCE</scope>
    <source>
        <strain evidence="17">CBS 101060</strain>
    </source>
</reference>
<keyword evidence="12" id="KW-0624">Polysaccharide degradation</keyword>
<dbReference type="OrthoDB" id="5271017at2759"/>
<keyword evidence="6" id="KW-0136">Cellulose degradation</keyword>
<dbReference type="EMBL" id="MU006090">
    <property type="protein sequence ID" value="KAF2841970.1"/>
    <property type="molecule type" value="Genomic_DNA"/>
</dbReference>
<dbReference type="AlphaFoldDB" id="A0A9P4SHM5"/>
<evidence type="ECO:0000313" key="17">
    <source>
        <dbReference type="EMBL" id="KAF2841970.1"/>
    </source>
</evidence>
<dbReference type="Pfam" id="PF03443">
    <property type="entry name" value="AA9"/>
    <property type="match status" value="1"/>
</dbReference>
<evidence type="ECO:0000256" key="7">
    <source>
        <dbReference type="ARBA" id="ARBA00023002"/>
    </source>
</evidence>
<evidence type="ECO:0000256" key="11">
    <source>
        <dbReference type="ARBA" id="ARBA00023277"/>
    </source>
</evidence>
<name>A0A9P4SHM5_9PEZI</name>
<keyword evidence="11" id="KW-0119">Carbohydrate metabolism</keyword>
<evidence type="ECO:0000256" key="6">
    <source>
        <dbReference type="ARBA" id="ARBA00023001"/>
    </source>
</evidence>
<dbReference type="InterPro" id="IPR049892">
    <property type="entry name" value="AA9"/>
</dbReference>
<evidence type="ECO:0000313" key="18">
    <source>
        <dbReference type="Proteomes" id="UP000799429"/>
    </source>
</evidence>
<dbReference type="InterPro" id="IPR005103">
    <property type="entry name" value="AA9_LPMO"/>
</dbReference>
<evidence type="ECO:0000256" key="1">
    <source>
        <dbReference type="ARBA" id="ARBA00001973"/>
    </source>
</evidence>
<dbReference type="Gene3D" id="2.70.50.70">
    <property type="match status" value="1"/>
</dbReference>
<evidence type="ECO:0000259" key="16">
    <source>
        <dbReference type="Pfam" id="PF03443"/>
    </source>
</evidence>
<keyword evidence="4" id="KW-0479">Metal-binding</keyword>
<protein>
    <recommendedName>
        <fullName evidence="15">lytic cellulose monooxygenase (C4-dehydrogenating)</fullName>
        <ecNumber evidence="15">1.14.99.56</ecNumber>
    </recommendedName>
</protein>
<keyword evidence="18" id="KW-1185">Reference proteome</keyword>
<evidence type="ECO:0000256" key="3">
    <source>
        <dbReference type="ARBA" id="ARBA00022525"/>
    </source>
</evidence>
<organism evidence="17 18">
    <name type="scientific">Patellaria atrata CBS 101060</name>
    <dbReference type="NCBI Taxonomy" id="1346257"/>
    <lineage>
        <taxon>Eukaryota</taxon>
        <taxon>Fungi</taxon>
        <taxon>Dikarya</taxon>
        <taxon>Ascomycota</taxon>
        <taxon>Pezizomycotina</taxon>
        <taxon>Dothideomycetes</taxon>
        <taxon>Dothideomycetes incertae sedis</taxon>
        <taxon>Patellariales</taxon>
        <taxon>Patellariaceae</taxon>
        <taxon>Patellaria</taxon>
    </lineage>
</organism>
<accession>A0A9P4SHM5</accession>
<dbReference type="PANTHER" id="PTHR33353">
    <property type="entry name" value="PUTATIVE (AFU_ORTHOLOGUE AFUA_1G12560)-RELATED"/>
    <property type="match status" value="1"/>
</dbReference>
<comment type="caution">
    <text evidence="17">The sequence shown here is derived from an EMBL/GenBank/DDBJ whole genome shotgun (WGS) entry which is preliminary data.</text>
</comment>
<feature type="domain" description="Auxiliary Activity family 9 catalytic" evidence="16">
    <location>
        <begin position="18"/>
        <end position="213"/>
    </location>
</feature>
<dbReference type="Proteomes" id="UP000799429">
    <property type="component" value="Unassembled WGS sequence"/>
</dbReference>
<evidence type="ECO:0000256" key="10">
    <source>
        <dbReference type="ARBA" id="ARBA00023157"/>
    </source>
</evidence>
<dbReference type="GO" id="GO:0004497">
    <property type="term" value="F:monooxygenase activity"/>
    <property type="evidence" value="ECO:0007669"/>
    <property type="project" value="UniProtKB-KW"/>
</dbReference>
<keyword evidence="10" id="KW-1015">Disulfide bond</keyword>